<dbReference type="PANTHER" id="PTHR37625">
    <property type="entry name" value="OUTER MEMBRANE LIPOPROTEIN-RELATED"/>
    <property type="match status" value="1"/>
</dbReference>
<protein>
    <submittedName>
        <fullName evidence="1">Type VI secretion system protein VasD-2</fullName>
    </submittedName>
</protein>
<dbReference type="NCBIfam" id="TIGR03352">
    <property type="entry name" value="VI_chp_3"/>
    <property type="match status" value="1"/>
</dbReference>
<name>A0A0P9NHB0_PSESX</name>
<organism evidence="1 2">
    <name type="scientific">Pseudomonas syringae pv. cerasicola</name>
    <dbReference type="NCBI Taxonomy" id="264451"/>
    <lineage>
        <taxon>Bacteria</taxon>
        <taxon>Pseudomonadati</taxon>
        <taxon>Pseudomonadota</taxon>
        <taxon>Gammaproteobacteria</taxon>
        <taxon>Pseudomonadales</taxon>
        <taxon>Pseudomonadaceae</taxon>
        <taxon>Pseudomonas</taxon>
        <taxon>Pseudomonas syringae</taxon>
    </lineage>
</organism>
<sequence length="185" mass="20758">MSRRSVVSLPPSGFTGLNSMNLHVSRVKRSLLLLLLLMLNGCSALSPYSTQTRMDIRLNADNQLNPDVNGRPSPIVLKVLELRRPVTFENMDFFSLYQRTVQALGQDLIASEEFELRPGESIELKLKLDQGSRYIGVLAAYRNLPETQWRHVIKVHPKQQNRAVFVLGESGLQRADSQTGTGNPT</sequence>
<comment type="caution">
    <text evidence="1">The sequence shown here is derived from an EMBL/GenBank/DDBJ whole genome shotgun (WGS) entry which is preliminary data.</text>
</comment>
<dbReference type="InterPro" id="IPR038706">
    <property type="entry name" value="Type_VI_SciN-like_sf"/>
</dbReference>
<accession>A0A0P9NHB0</accession>
<dbReference type="EMBL" id="LJQA01000790">
    <property type="protein sequence ID" value="KPW83448.1"/>
    <property type="molecule type" value="Genomic_DNA"/>
</dbReference>
<dbReference type="Gene3D" id="2.60.40.4150">
    <property type="entry name" value="Type VI secretion system, lipoprotein SciN"/>
    <property type="match status" value="1"/>
</dbReference>
<dbReference type="AlphaFoldDB" id="A0A0P9NHB0"/>
<dbReference type="InterPro" id="IPR017734">
    <property type="entry name" value="T6SS_SciN"/>
</dbReference>
<gene>
    <name evidence="1" type="ORF">ALO50_100888</name>
</gene>
<reference evidence="1 2" key="1">
    <citation type="submission" date="2015-09" db="EMBL/GenBank/DDBJ databases">
        <title>Genome announcement of multiple Pseudomonas syringae strains.</title>
        <authorList>
            <person name="Thakur S."/>
            <person name="Wang P.W."/>
            <person name="Gong Y."/>
            <person name="Weir B.S."/>
            <person name="Guttman D.S."/>
        </authorList>
    </citation>
    <scope>NUCLEOTIDE SEQUENCE [LARGE SCALE GENOMIC DNA]</scope>
    <source>
        <strain evidence="1 2">ICMP17524</strain>
    </source>
</reference>
<dbReference type="Proteomes" id="UP000050356">
    <property type="component" value="Unassembled WGS sequence"/>
</dbReference>
<dbReference type="PATRIC" id="fig|264451.4.peg.3365"/>
<dbReference type="PANTHER" id="PTHR37625:SF4">
    <property type="entry name" value="OUTER MEMBRANE LIPOPROTEIN"/>
    <property type="match status" value="1"/>
</dbReference>
<evidence type="ECO:0000313" key="2">
    <source>
        <dbReference type="Proteomes" id="UP000050356"/>
    </source>
</evidence>
<dbReference type="Pfam" id="PF12790">
    <property type="entry name" value="T6SS-SciN"/>
    <property type="match status" value="1"/>
</dbReference>
<proteinExistence type="predicted"/>
<evidence type="ECO:0000313" key="1">
    <source>
        <dbReference type="EMBL" id="KPW83448.1"/>
    </source>
</evidence>